<comment type="subcellular location">
    <subcellularLocation>
        <location evidence="1">Nucleus</location>
    </subcellularLocation>
</comment>
<evidence type="ECO:0000256" key="9">
    <source>
        <dbReference type="ARBA" id="ARBA00023242"/>
    </source>
</evidence>
<keyword evidence="15" id="KW-1185">Reference proteome</keyword>
<dbReference type="GO" id="GO:0000977">
    <property type="term" value="F:RNA polymerase II transcription regulatory region sequence-specific DNA binding"/>
    <property type="evidence" value="ECO:0007669"/>
    <property type="project" value="TreeGrafter"/>
</dbReference>
<dbReference type="PANTHER" id="PTHR24409">
    <property type="entry name" value="ZINC FINGER PROTEIN 142"/>
    <property type="match status" value="1"/>
</dbReference>
<dbReference type="EMBL" id="JASPKY010000632">
    <property type="protein sequence ID" value="KAK9687621.1"/>
    <property type="molecule type" value="Genomic_DNA"/>
</dbReference>
<dbReference type="GO" id="GO:0000981">
    <property type="term" value="F:DNA-binding transcription factor activity, RNA polymerase II-specific"/>
    <property type="evidence" value="ECO:0007669"/>
    <property type="project" value="TreeGrafter"/>
</dbReference>
<dbReference type="AlphaFoldDB" id="A0AAW1IDX5"/>
<feature type="domain" description="C2H2-type" evidence="12">
    <location>
        <begin position="265"/>
        <end position="292"/>
    </location>
</feature>
<keyword evidence="8" id="KW-0804">Transcription</keyword>
<dbReference type="GO" id="GO:0005634">
    <property type="term" value="C:nucleus"/>
    <property type="evidence" value="ECO:0007669"/>
    <property type="project" value="UniProtKB-SubCell"/>
</dbReference>
<gene>
    <name evidence="14" type="ORF">QE152_g36156</name>
</gene>
<dbReference type="SUPFAM" id="SSF57667">
    <property type="entry name" value="beta-beta-alpha zinc fingers"/>
    <property type="match status" value="4"/>
</dbReference>
<evidence type="ECO:0000256" key="1">
    <source>
        <dbReference type="ARBA" id="ARBA00004123"/>
    </source>
</evidence>
<feature type="domain" description="C2H2-type" evidence="12">
    <location>
        <begin position="386"/>
        <end position="414"/>
    </location>
</feature>
<feature type="domain" description="C2H2-type" evidence="12">
    <location>
        <begin position="212"/>
        <end position="234"/>
    </location>
</feature>
<feature type="binding site" evidence="11">
    <location>
        <position position="391"/>
    </location>
    <ligand>
        <name>Zn(2+)</name>
        <dbReference type="ChEBI" id="CHEBI:29105"/>
    </ligand>
</feature>
<keyword evidence="5 11" id="KW-0862">Zinc</keyword>
<keyword evidence="6" id="KW-0805">Transcription regulation</keyword>
<dbReference type="PROSITE" id="PS51915">
    <property type="entry name" value="ZAD"/>
    <property type="match status" value="2"/>
</dbReference>
<evidence type="ECO:0000256" key="2">
    <source>
        <dbReference type="ARBA" id="ARBA00022723"/>
    </source>
</evidence>
<dbReference type="Gene3D" id="3.30.160.60">
    <property type="entry name" value="Classic Zinc Finger"/>
    <property type="match status" value="6"/>
</dbReference>
<organism evidence="14 15">
    <name type="scientific">Popillia japonica</name>
    <name type="common">Japanese beetle</name>
    <dbReference type="NCBI Taxonomy" id="7064"/>
    <lineage>
        <taxon>Eukaryota</taxon>
        <taxon>Metazoa</taxon>
        <taxon>Ecdysozoa</taxon>
        <taxon>Arthropoda</taxon>
        <taxon>Hexapoda</taxon>
        <taxon>Insecta</taxon>
        <taxon>Pterygota</taxon>
        <taxon>Neoptera</taxon>
        <taxon>Endopterygota</taxon>
        <taxon>Coleoptera</taxon>
        <taxon>Polyphaga</taxon>
        <taxon>Scarabaeiformia</taxon>
        <taxon>Scarabaeidae</taxon>
        <taxon>Rutelinae</taxon>
        <taxon>Popillia</taxon>
    </lineage>
</organism>
<feature type="binding site" evidence="11">
    <location>
        <position position="388"/>
    </location>
    <ligand>
        <name>Zn(2+)</name>
        <dbReference type="ChEBI" id="CHEBI:29105"/>
    </ligand>
</feature>
<feature type="domain" description="C2H2-type" evidence="12">
    <location>
        <begin position="323"/>
        <end position="350"/>
    </location>
</feature>
<feature type="binding site" evidence="11">
    <location>
        <position position="461"/>
    </location>
    <ligand>
        <name>Zn(2+)</name>
        <dbReference type="ChEBI" id="CHEBI:29105"/>
    </ligand>
</feature>
<name>A0AAW1IDX5_POPJA</name>
<accession>A0AAW1IDX5</accession>
<evidence type="ECO:0000256" key="8">
    <source>
        <dbReference type="ARBA" id="ARBA00023163"/>
    </source>
</evidence>
<feature type="domain" description="C2H2-type" evidence="12">
    <location>
        <begin position="168"/>
        <end position="195"/>
    </location>
</feature>
<dbReference type="FunFam" id="3.30.160.60:FF:000646">
    <property type="entry name" value="Myeloid zinc finger 1"/>
    <property type="match status" value="1"/>
</dbReference>
<dbReference type="Gene3D" id="3.40.1800.20">
    <property type="match status" value="2"/>
</dbReference>
<feature type="domain" description="C2H2-type" evidence="12">
    <location>
        <begin position="293"/>
        <end position="321"/>
    </location>
</feature>
<evidence type="ECO:0000256" key="10">
    <source>
        <dbReference type="PROSITE-ProRule" id="PRU00042"/>
    </source>
</evidence>
<keyword evidence="2 11" id="KW-0479">Metal-binding</keyword>
<dbReference type="SMART" id="SM00355">
    <property type="entry name" value="ZnF_C2H2"/>
    <property type="match status" value="9"/>
</dbReference>
<keyword evidence="3" id="KW-0677">Repeat</keyword>
<evidence type="ECO:0000256" key="6">
    <source>
        <dbReference type="ARBA" id="ARBA00023015"/>
    </source>
</evidence>
<dbReference type="PROSITE" id="PS00028">
    <property type="entry name" value="ZINC_FINGER_C2H2_1"/>
    <property type="match status" value="6"/>
</dbReference>
<feature type="domain" description="C2H2-type" evidence="12">
    <location>
        <begin position="140"/>
        <end position="167"/>
    </location>
</feature>
<dbReference type="GO" id="GO:0008270">
    <property type="term" value="F:zinc ion binding"/>
    <property type="evidence" value="ECO:0007669"/>
    <property type="project" value="UniProtKB-UniRule"/>
</dbReference>
<keyword evidence="9" id="KW-0539">Nucleus</keyword>
<evidence type="ECO:0000256" key="5">
    <source>
        <dbReference type="ARBA" id="ARBA00022833"/>
    </source>
</evidence>
<dbReference type="SUPFAM" id="SSF57716">
    <property type="entry name" value="Glucocorticoid receptor-like (DNA-binding domain)"/>
    <property type="match status" value="2"/>
</dbReference>
<dbReference type="PROSITE" id="PS50157">
    <property type="entry name" value="ZINC_FINGER_C2H2_2"/>
    <property type="match status" value="9"/>
</dbReference>
<dbReference type="InterPro" id="IPR012934">
    <property type="entry name" value="Znf_AD"/>
</dbReference>
<feature type="domain" description="C2H2-type" evidence="12">
    <location>
        <begin position="237"/>
        <end position="264"/>
    </location>
</feature>
<keyword evidence="7" id="KW-0238">DNA-binding</keyword>
<evidence type="ECO:0000259" key="13">
    <source>
        <dbReference type="PROSITE" id="PS51915"/>
    </source>
</evidence>
<keyword evidence="4 10" id="KW-0863">Zinc-finger</keyword>
<dbReference type="Pfam" id="PF00096">
    <property type="entry name" value="zf-C2H2"/>
    <property type="match status" value="7"/>
</dbReference>
<comment type="caution">
    <text evidence="14">The sequence shown here is derived from an EMBL/GenBank/DDBJ whole genome shotgun (WGS) entry which is preliminary data.</text>
</comment>
<evidence type="ECO:0000256" key="7">
    <source>
        <dbReference type="ARBA" id="ARBA00023125"/>
    </source>
</evidence>
<evidence type="ECO:0000256" key="11">
    <source>
        <dbReference type="PROSITE-ProRule" id="PRU01263"/>
    </source>
</evidence>
<evidence type="ECO:0000313" key="14">
    <source>
        <dbReference type="EMBL" id="KAK9687621.1"/>
    </source>
</evidence>
<evidence type="ECO:0000259" key="12">
    <source>
        <dbReference type="PROSITE" id="PS50157"/>
    </source>
</evidence>
<evidence type="ECO:0000256" key="4">
    <source>
        <dbReference type="ARBA" id="ARBA00022771"/>
    </source>
</evidence>
<protein>
    <submittedName>
        <fullName evidence="14">Zinc finger, C2H2 type</fullName>
    </submittedName>
</protein>
<dbReference type="InterPro" id="IPR036236">
    <property type="entry name" value="Znf_C2H2_sf"/>
</dbReference>
<feature type="domain" description="C2H2-type" evidence="12">
    <location>
        <begin position="356"/>
        <end position="384"/>
    </location>
</feature>
<reference evidence="14 15" key="1">
    <citation type="journal article" date="2024" name="BMC Genomics">
        <title>De novo assembly and annotation of Popillia japonica's genome with initial clues to its potential as an invasive pest.</title>
        <authorList>
            <person name="Cucini C."/>
            <person name="Boschi S."/>
            <person name="Funari R."/>
            <person name="Cardaioli E."/>
            <person name="Iannotti N."/>
            <person name="Marturano G."/>
            <person name="Paoli F."/>
            <person name="Bruttini M."/>
            <person name="Carapelli A."/>
            <person name="Frati F."/>
            <person name="Nardi F."/>
        </authorList>
    </citation>
    <scope>NUCLEOTIDE SEQUENCE [LARGE SCALE GENOMIC DNA]</scope>
    <source>
        <strain evidence="14">DMR45628</strain>
    </source>
</reference>
<dbReference type="PANTHER" id="PTHR24409:SF295">
    <property type="entry name" value="AZ2-RELATED"/>
    <property type="match status" value="1"/>
</dbReference>
<dbReference type="Pfam" id="PF07776">
    <property type="entry name" value="zf-AD"/>
    <property type="match status" value="2"/>
</dbReference>
<sequence length="563" mass="66588">MFPLFDIYEYDLTLADIIEHCLNTQLNSHVTLPKEICEDCVTCLIQFYNFSLIFEENHKKLTNFVANNSDNLNCEDSFKEDVNKTDIITSRNDSDPSKKNDRLCDTLDFSEGFTETGSYEEIVIKTIKEDDEQYIDNEQYICEICGYITQRKSYLRDHMDTHSLNKDYKCNFCNKSFRGRSNFYRHRKIHIPKQKRNTLTMTPRLILENGEIKCEECNQIFKNLVLFKRHVKRHKKYVCEICGYATYRQSYLTDHKEVHSLNKPYTCSVCNKSYRGRTNYTRHKRIHLSPKQINCDLCGQKFTTKGTLKTHIMLIHIKKSKNFECIICNKKFSLKGTLMKHLRRHQQKEGVIAKSFKCIECNVEYYDKGSLKRHYSEKHNNEFSKFKCQYCCKEYVSKSNLSKHLKVYHKSFTACLTEKAVMLPLFDTYENDLTLADIIQHFLNTQLNLYDNLPKRICEECATYLIQFYNFSVVFTESNLKLSNLIENNKLLFENKDFEISTEINICHKYEEDDLHLKLDAASAESTGDENKFCDIIIIFKRNFMVYRGRENSTDNLSRSKLC</sequence>
<feature type="domain" description="ZAD" evidence="13">
    <location>
        <begin position="386"/>
        <end position="485"/>
    </location>
</feature>
<dbReference type="SMART" id="SM00868">
    <property type="entry name" value="zf-AD"/>
    <property type="match status" value="2"/>
</dbReference>
<feature type="domain" description="ZAD" evidence="13">
    <location>
        <begin position="1"/>
        <end position="64"/>
    </location>
</feature>
<comment type="caution">
    <text evidence="11">Lacks conserved residue(s) required for the propagation of feature annotation.</text>
</comment>
<evidence type="ECO:0000313" key="15">
    <source>
        <dbReference type="Proteomes" id="UP001458880"/>
    </source>
</evidence>
<evidence type="ECO:0000256" key="3">
    <source>
        <dbReference type="ARBA" id="ARBA00022737"/>
    </source>
</evidence>
<dbReference type="InterPro" id="IPR013087">
    <property type="entry name" value="Znf_C2H2_type"/>
</dbReference>
<feature type="binding site" evidence="11">
    <location>
        <position position="458"/>
    </location>
    <ligand>
        <name>Zn(2+)</name>
        <dbReference type="ChEBI" id="CHEBI:29105"/>
    </ligand>
</feature>
<dbReference type="Proteomes" id="UP001458880">
    <property type="component" value="Unassembled WGS sequence"/>
</dbReference>
<proteinExistence type="predicted"/>